<dbReference type="InterPro" id="IPR010982">
    <property type="entry name" value="Lambda_DNA-bd_dom_sf"/>
</dbReference>
<evidence type="ECO:0000313" key="3">
    <source>
        <dbReference type="EMBL" id="SPT53085.1"/>
    </source>
</evidence>
<proteinExistence type="predicted"/>
<dbReference type="EMBL" id="UAPQ01000004">
    <property type="protein sequence ID" value="SPT53085.1"/>
    <property type="molecule type" value="Genomic_DNA"/>
</dbReference>
<dbReference type="CDD" id="cd00093">
    <property type="entry name" value="HTH_XRE"/>
    <property type="match status" value="1"/>
</dbReference>
<feature type="region of interest" description="Disordered" evidence="1">
    <location>
        <begin position="139"/>
        <end position="159"/>
    </location>
</feature>
<reference evidence="3 5" key="1">
    <citation type="submission" date="2018-06" db="EMBL/GenBank/DDBJ databases">
        <authorList>
            <consortium name="Pathogen Informatics"/>
            <person name="Doyle S."/>
        </authorList>
    </citation>
    <scope>NUCLEOTIDE SEQUENCE [LARGE SCALE GENOMIC DNA]</scope>
    <source>
        <strain evidence="3 5">NCTC11535</strain>
    </source>
</reference>
<gene>
    <name evidence="3" type="ORF">NCTC11535_00743</name>
    <name evidence="4" type="ORF">NCTC11535_01454</name>
</gene>
<dbReference type="InterPro" id="IPR001387">
    <property type="entry name" value="Cro/C1-type_HTH"/>
</dbReference>
<dbReference type="PROSITE" id="PS50943">
    <property type="entry name" value="HTH_CROC1"/>
    <property type="match status" value="1"/>
</dbReference>
<dbReference type="EMBL" id="UAPQ01000008">
    <property type="protein sequence ID" value="SPT53771.1"/>
    <property type="molecule type" value="Genomic_DNA"/>
</dbReference>
<dbReference type="Pfam" id="PF13560">
    <property type="entry name" value="HTH_31"/>
    <property type="match status" value="1"/>
</dbReference>
<dbReference type="Gene3D" id="1.10.260.40">
    <property type="entry name" value="lambda repressor-like DNA-binding domains"/>
    <property type="match status" value="1"/>
</dbReference>
<sequence>MSSRDLPARPFRRTLLRVGIRKIPIDDVEQAVVSALKTHAQDQGLSLRSLADATGLGKSRLGDLFNGLTSCTMTDLERLCSALGLRPSSVLSEAEGVVAARVREEERERLLAGLAAGVPVESLGLAAKRDLSWAREAAERSGWREDLGEEPQAGPAEEG</sequence>
<dbReference type="SMART" id="SM00530">
    <property type="entry name" value="HTH_XRE"/>
    <property type="match status" value="1"/>
</dbReference>
<organism evidence="3 5">
    <name type="scientific">Actinomyces bovis</name>
    <dbReference type="NCBI Taxonomy" id="1658"/>
    <lineage>
        <taxon>Bacteria</taxon>
        <taxon>Bacillati</taxon>
        <taxon>Actinomycetota</taxon>
        <taxon>Actinomycetes</taxon>
        <taxon>Actinomycetales</taxon>
        <taxon>Actinomycetaceae</taxon>
        <taxon>Actinomyces</taxon>
    </lineage>
</organism>
<evidence type="ECO:0000313" key="5">
    <source>
        <dbReference type="Proteomes" id="UP000250006"/>
    </source>
</evidence>
<protein>
    <submittedName>
        <fullName evidence="3">Helix-turn-helix</fullName>
    </submittedName>
</protein>
<keyword evidence="5" id="KW-1185">Reference proteome</keyword>
<evidence type="ECO:0000313" key="4">
    <source>
        <dbReference type="EMBL" id="SPT53771.1"/>
    </source>
</evidence>
<feature type="domain" description="HTH cro/C1-type" evidence="2">
    <location>
        <begin position="36"/>
        <end position="90"/>
    </location>
</feature>
<accession>A0ABY1VLW7</accession>
<feature type="compositionally biased region" description="Low complexity" evidence="1">
    <location>
        <begin position="150"/>
        <end position="159"/>
    </location>
</feature>
<evidence type="ECO:0000259" key="2">
    <source>
        <dbReference type="PROSITE" id="PS50943"/>
    </source>
</evidence>
<comment type="caution">
    <text evidence="3">The sequence shown here is derived from an EMBL/GenBank/DDBJ whole genome shotgun (WGS) entry which is preliminary data.</text>
</comment>
<dbReference type="Proteomes" id="UP000250006">
    <property type="component" value="Unassembled WGS sequence"/>
</dbReference>
<evidence type="ECO:0000256" key="1">
    <source>
        <dbReference type="SAM" id="MobiDB-lite"/>
    </source>
</evidence>
<name>A0ABY1VLW7_9ACTO</name>
<dbReference type="SUPFAM" id="SSF47413">
    <property type="entry name" value="lambda repressor-like DNA-binding domains"/>
    <property type="match status" value="1"/>
</dbReference>